<feature type="domain" description="Ion transport" evidence="7">
    <location>
        <begin position="467"/>
        <end position="695"/>
    </location>
</feature>
<comment type="caution">
    <text evidence="10">The sequence shown here is derived from an EMBL/GenBank/DDBJ whole genome shotgun (WGS) entry which is preliminary data.</text>
</comment>
<evidence type="ECO:0000313" key="10">
    <source>
        <dbReference type="EMBL" id="OWF41076.1"/>
    </source>
</evidence>
<dbReference type="OrthoDB" id="301415at2759"/>
<feature type="domain" description="TRPM-like" evidence="9">
    <location>
        <begin position="39"/>
        <end position="290"/>
    </location>
</feature>
<feature type="compositionally biased region" description="Low complexity" evidence="5">
    <location>
        <begin position="389"/>
        <end position="398"/>
    </location>
</feature>
<feature type="compositionally biased region" description="Basic and acidic residues" evidence="5">
    <location>
        <begin position="936"/>
        <end position="957"/>
    </location>
</feature>
<feature type="compositionally biased region" description="Low complexity" evidence="5">
    <location>
        <begin position="877"/>
        <end position="887"/>
    </location>
</feature>
<feature type="transmembrane region" description="Helical" evidence="6">
    <location>
        <begin position="722"/>
        <end position="741"/>
    </location>
</feature>
<dbReference type="Pfam" id="PF25508">
    <property type="entry name" value="TRPM2"/>
    <property type="match status" value="1"/>
</dbReference>
<dbReference type="Proteomes" id="UP000242188">
    <property type="component" value="Unassembled WGS sequence"/>
</dbReference>
<reference evidence="10 11" key="1">
    <citation type="journal article" date="2017" name="Nat. Ecol. Evol.">
        <title>Scallop genome provides insights into evolution of bilaterian karyotype and development.</title>
        <authorList>
            <person name="Wang S."/>
            <person name="Zhang J."/>
            <person name="Jiao W."/>
            <person name="Li J."/>
            <person name="Xun X."/>
            <person name="Sun Y."/>
            <person name="Guo X."/>
            <person name="Huan P."/>
            <person name="Dong B."/>
            <person name="Zhang L."/>
            <person name="Hu X."/>
            <person name="Sun X."/>
            <person name="Wang J."/>
            <person name="Zhao C."/>
            <person name="Wang Y."/>
            <person name="Wang D."/>
            <person name="Huang X."/>
            <person name="Wang R."/>
            <person name="Lv J."/>
            <person name="Li Y."/>
            <person name="Zhang Z."/>
            <person name="Liu B."/>
            <person name="Lu W."/>
            <person name="Hui Y."/>
            <person name="Liang J."/>
            <person name="Zhou Z."/>
            <person name="Hou R."/>
            <person name="Li X."/>
            <person name="Liu Y."/>
            <person name="Li H."/>
            <person name="Ning X."/>
            <person name="Lin Y."/>
            <person name="Zhao L."/>
            <person name="Xing Q."/>
            <person name="Dou J."/>
            <person name="Li Y."/>
            <person name="Mao J."/>
            <person name="Guo H."/>
            <person name="Dou H."/>
            <person name="Li T."/>
            <person name="Mu C."/>
            <person name="Jiang W."/>
            <person name="Fu Q."/>
            <person name="Fu X."/>
            <person name="Miao Y."/>
            <person name="Liu J."/>
            <person name="Yu Q."/>
            <person name="Li R."/>
            <person name="Liao H."/>
            <person name="Li X."/>
            <person name="Kong Y."/>
            <person name="Jiang Z."/>
            <person name="Chourrout D."/>
            <person name="Li R."/>
            <person name="Bao Z."/>
        </authorList>
    </citation>
    <scope>NUCLEOTIDE SEQUENCE [LARGE SCALE GENOMIC DNA]</scope>
    <source>
        <strain evidence="10 11">PY_sf001</strain>
    </source>
</reference>
<feature type="region of interest" description="Disordered" evidence="5">
    <location>
        <begin position="877"/>
        <end position="983"/>
    </location>
</feature>
<dbReference type="InterPro" id="IPR005821">
    <property type="entry name" value="Ion_trans_dom"/>
</dbReference>
<evidence type="ECO:0000313" key="11">
    <source>
        <dbReference type="Proteomes" id="UP000242188"/>
    </source>
</evidence>
<evidence type="ECO:0000256" key="6">
    <source>
        <dbReference type="SAM" id="Phobius"/>
    </source>
</evidence>
<dbReference type="InterPro" id="IPR057366">
    <property type="entry name" value="TRPM-like"/>
</dbReference>
<keyword evidence="3 6" id="KW-1133">Transmembrane helix</keyword>
<keyword evidence="11" id="KW-1185">Reference proteome</keyword>
<evidence type="ECO:0000259" key="7">
    <source>
        <dbReference type="Pfam" id="PF00520"/>
    </source>
</evidence>
<evidence type="ECO:0000256" key="2">
    <source>
        <dbReference type="ARBA" id="ARBA00022692"/>
    </source>
</evidence>
<feature type="transmembrane region" description="Helical" evidence="6">
    <location>
        <begin position="461"/>
        <end position="480"/>
    </location>
</feature>
<dbReference type="Pfam" id="PF16519">
    <property type="entry name" value="TRPM_tetra"/>
    <property type="match status" value="1"/>
</dbReference>
<feature type="region of interest" description="Disordered" evidence="5">
    <location>
        <begin position="373"/>
        <end position="398"/>
    </location>
</feature>
<feature type="domain" description="TRPM tetramerisation" evidence="8">
    <location>
        <begin position="791"/>
        <end position="843"/>
    </location>
</feature>
<feature type="transmembrane region" description="Helical" evidence="6">
    <location>
        <begin position="591"/>
        <end position="612"/>
    </location>
</feature>
<gene>
    <name evidence="10" type="ORF">KP79_PYT21036</name>
</gene>
<feature type="transmembrane region" description="Helical" evidence="6">
    <location>
        <begin position="531"/>
        <end position="549"/>
    </location>
</feature>
<dbReference type="Gene3D" id="1.20.5.1010">
    <property type="entry name" value="TRPM, tetramerisation domain"/>
    <property type="match status" value="1"/>
</dbReference>
<dbReference type="AlphaFoldDB" id="A0A210PX86"/>
<evidence type="ECO:0000256" key="4">
    <source>
        <dbReference type="ARBA" id="ARBA00023136"/>
    </source>
</evidence>
<dbReference type="GO" id="GO:0051262">
    <property type="term" value="P:protein tetramerization"/>
    <property type="evidence" value="ECO:0007669"/>
    <property type="project" value="InterPro"/>
</dbReference>
<feature type="transmembrane region" description="Helical" evidence="6">
    <location>
        <begin position="666"/>
        <end position="688"/>
    </location>
</feature>
<proteinExistence type="predicted"/>
<keyword evidence="2 6" id="KW-0812">Transmembrane</keyword>
<dbReference type="InterPro" id="IPR037162">
    <property type="entry name" value="TRPM_tetra_sf"/>
</dbReference>
<feature type="compositionally biased region" description="Basic and acidic residues" evidence="5">
    <location>
        <begin position="918"/>
        <end position="928"/>
    </location>
</feature>
<evidence type="ECO:0000256" key="3">
    <source>
        <dbReference type="ARBA" id="ARBA00022989"/>
    </source>
</evidence>
<dbReference type="InterPro" id="IPR050927">
    <property type="entry name" value="TRPM"/>
</dbReference>
<dbReference type="GO" id="GO:0005261">
    <property type="term" value="F:monoatomic cation channel activity"/>
    <property type="evidence" value="ECO:0007669"/>
    <property type="project" value="TreeGrafter"/>
</dbReference>
<accession>A0A210PX86</accession>
<evidence type="ECO:0000256" key="5">
    <source>
        <dbReference type="SAM" id="MobiDB-lite"/>
    </source>
</evidence>
<organism evidence="10 11">
    <name type="scientific">Mizuhopecten yessoensis</name>
    <name type="common">Japanese scallop</name>
    <name type="synonym">Patinopecten yessoensis</name>
    <dbReference type="NCBI Taxonomy" id="6573"/>
    <lineage>
        <taxon>Eukaryota</taxon>
        <taxon>Metazoa</taxon>
        <taxon>Spiralia</taxon>
        <taxon>Lophotrochozoa</taxon>
        <taxon>Mollusca</taxon>
        <taxon>Bivalvia</taxon>
        <taxon>Autobranchia</taxon>
        <taxon>Pteriomorphia</taxon>
        <taxon>Pectinida</taxon>
        <taxon>Pectinoidea</taxon>
        <taxon>Pectinidae</taxon>
        <taxon>Mizuhopecten</taxon>
    </lineage>
</organism>
<dbReference type="InterPro" id="IPR032415">
    <property type="entry name" value="TRPM_tetra"/>
</dbReference>
<dbReference type="GO" id="GO:0005886">
    <property type="term" value="C:plasma membrane"/>
    <property type="evidence" value="ECO:0007669"/>
    <property type="project" value="TreeGrafter"/>
</dbReference>
<feature type="compositionally biased region" description="Basic and acidic residues" evidence="5">
    <location>
        <begin position="965"/>
        <end position="977"/>
    </location>
</feature>
<sequence>MHSKVESNESKASIWSARSSASLRCRFSIGEDDFTTMKKEGTLEQSMMDALLNDRVDAVKVLIENGFTMQTFLTIARLEELYNTRLGPTNTLRHLVQDTKKKSVSSRYRYTMLDIGGVIEHLMEGAYRSGYCRKQFKQKYHAIKRNSVAGNIGRLVTTMPMIMDTTGAQELFPHPYHDLLIWAVILKRHDMAMYIWRQGDEAMAKALIAVKLNKAMAAEADRYDAEVDISDGLRSNAKSFMKLSLELLEHCSKMDDACTQHLLTYELKNFSNQTCMGLAVSGNHRKFVAHRCCQVLLNDMWMGGLRTRKNSSLKVILGILFPPCIPLLEYKTKKELKLMPQTLEEHLYELHAQGLHERNMSVGEDLNTGNINEGFNAEDNTETSFQATPSSSSIPTSPGFSNSPSFHIGHRVLGANESAATDVSGLTDNSNGFQFPVKKKENQLRLDKKIYEFYNAPITKFWMYAMTYIMFLICYSYVVLVRTYPEPKWQEWAVMVYVATTALDKLRSIIASEPVSVTKKLNLYFSQKWNIWDTMMLTNFALAVTLRFIPSTLRDARILYTINIVFWYPRILQIISVNKYLGPYIKIMAKLFIDMCYFTTIMVIVVITFGIVRQSIHFQHEEPSWKIVRNVFFYPYWMIYGELFAHEIDTCYDENNHPDGCTYGSWVGPAFMCVYLLLIYVLLVNMLIARFNATFIANNSYVKEIWKFQLYMRVVRYKMCPILPAPLVLFSHIFLSVRFLIRRCKGTNAKFENGLKLFLSRKDAKHLHEFESEAVEDYFRQTDMNFRSSQEERVRVINERTEMLNLGMDGITQKGQCMKLTLQTANQRMSHLEEISNRTSETLLALKNLLDLGVKSIGANGFASCVSGIEQSLALDSTSDCNSNNNNEKVENDDDSASARKSDSSAADTCGDISLNKSIDHTGSDVHSDVSPATEGRTELSIHVYDTAKDKETESDTKNASSSSENDKHTLKTEAVRVRRVSA</sequence>
<name>A0A210PX86_MIZYE</name>
<dbReference type="EMBL" id="NEDP02005424">
    <property type="protein sequence ID" value="OWF41076.1"/>
    <property type="molecule type" value="Genomic_DNA"/>
</dbReference>
<dbReference type="STRING" id="6573.A0A210PX86"/>
<keyword evidence="10" id="KW-0675">Receptor</keyword>
<dbReference type="GO" id="GO:0030001">
    <property type="term" value="P:metal ion transport"/>
    <property type="evidence" value="ECO:0007669"/>
    <property type="project" value="TreeGrafter"/>
</dbReference>
<comment type="subcellular location">
    <subcellularLocation>
        <location evidence="1">Membrane</location>
        <topology evidence="1">Multi-pass membrane protein</topology>
    </subcellularLocation>
</comment>
<dbReference type="PANTHER" id="PTHR13800">
    <property type="entry name" value="TRANSIENT RECEPTOR POTENTIAL CATION CHANNEL, SUBFAMILY M, MEMBER 6"/>
    <property type="match status" value="1"/>
</dbReference>
<evidence type="ECO:0000256" key="1">
    <source>
        <dbReference type="ARBA" id="ARBA00004141"/>
    </source>
</evidence>
<evidence type="ECO:0000259" key="9">
    <source>
        <dbReference type="Pfam" id="PF25508"/>
    </source>
</evidence>
<protein>
    <submittedName>
        <fullName evidence="10">Transient receptor potential cation channel trpm</fullName>
    </submittedName>
</protein>
<dbReference type="PANTHER" id="PTHR13800:SF1">
    <property type="entry name" value="TRANSIENT RECEPTOR POTENTIAL CATION CHANNEL TRPM"/>
    <property type="match status" value="1"/>
</dbReference>
<dbReference type="Pfam" id="PF00520">
    <property type="entry name" value="Ion_trans"/>
    <property type="match status" value="1"/>
</dbReference>
<keyword evidence="4 6" id="KW-0472">Membrane</keyword>
<evidence type="ECO:0000259" key="8">
    <source>
        <dbReference type="Pfam" id="PF16519"/>
    </source>
</evidence>